<name>A0ABV0IFJ9_9MICC</name>
<dbReference type="RefSeq" id="WP_347918506.1">
    <property type="nucleotide sequence ID" value="NZ_JBDXMX010000001.1"/>
</dbReference>
<keyword evidence="1" id="KW-0175">Coiled coil</keyword>
<protein>
    <recommendedName>
        <fullName evidence="5">Capsid maturation protease</fullName>
    </recommendedName>
</protein>
<dbReference type="EMBL" id="JBDXMX010000001">
    <property type="protein sequence ID" value="MEO9246459.1"/>
    <property type="molecule type" value="Genomic_DNA"/>
</dbReference>
<evidence type="ECO:0000313" key="4">
    <source>
        <dbReference type="Proteomes" id="UP001484097"/>
    </source>
</evidence>
<gene>
    <name evidence="3" type="ORF">ABDK96_02045</name>
</gene>
<dbReference type="Proteomes" id="UP001484097">
    <property type="component" value="Unassembled WGS sequence"/>
</dbReference>
<proteinExistence type="predicted"/>
<sequence>MPKRIREAGTLAPAKSGPGKRLLTLITPGTGSSGTYSAEMLQRAAEDKAFPRGTQGHIDHDSAREQTDKPEGSLRNLALYLTEDAYWDGSALVAEAKIGTAWNQFVDDFHEILGVSINALAEVAEDGTVVSLIPDPFNRADLVTVAGRGGRVGEAREAARVIESRSLRAVETTNGDRNGWLAKAVYDAHGTDGTYVWFEDFDDEYVYYSTDERYTTRTYRQGYTLNGSTVTLEGDPEQVCRRTEYDLITDSPTDPAGVTEKKGAATMATIDDKELADLRESAGRVTALEAENKTLKEDADKSAREGRKDKALAAVEAAFGKDAPKFYVTAAESAAKDDDYDHDAFAAMVNEAAAARESANGAGQPSGVGETAGITEAVKTDRTDDILNLRV</sequence>
<accession>A0ABV0IFJ9</accession>
<comment type="caution">
    <text evidence="3">The sequence shown here is derived from an EMBL/GenBank/DDBJ whole genome shotgun (WGS) entry which is preliminary data.</text>
</comment>
<feature type="region of interest" description="Disordered" evidence="2">
    <location>
        <begin position="49"/>
        <end position="71"/>
    </location>
</feature>
<feature type="compositionally biased region" description="Basic and acidic residues" evidence="2">
    <location>
        <begin position="57"/>
        <end position="71"/>
    </location>
</feature>
<evidence type="ECO:0000256" key="2">
    <source>
        <dbReference type="SAM" id="MobiDB-lite"/>
    </source>
</evidence>
<feature type="region of interest" description="Disordered" evidence="2">
    <location>
        <begin position="356"/>
        <end position="376"/>
    </location>
</feature>
<evidence type="ECO:0000256" key="1">
    <source>
        <dbReference type="SAM" id="Coils"/>
    </source>
</evidence>
<evidence type="ECO:0000313" key="3">
    <source>
        <dbReference type="EMBL" id="MEO9246459.1"/>
    </source>
</evidence>
<feature type="coiled-coil region" evidence="1">
    <location>
        <begin position="278"/>
        <end position="305"/>
    </location>
</feature>
<evidence type="ECO:0008006" key="5">
    <source>
        <dbReference type="Google" id="ProtNLM"/>
    </source>
</evidence>
<reference evidence="3 4" key="1">
    <citation type="submission" date="2024-05" db="EMBL/GenBank/DDBJ databases">
        <authorList>
            <person name="Yi C."/>
        </authorList>
    </citation>
    <scope>NUCLEOTIDE SEQUENCE [LARGE SCALE GENOMIC DNA]</scope>
    <source>
        <strain evidence="3 4">XS13</strain>
    </source>
</reference>
<organism evidence="3 4">
    <name type="scientific">Citricoccus nitrophenolicus</name>
    <dbReference type="NCBI Taxonomy" id="863575"/>
    <lineage>
        <taxon>Bacteria</taxon>
        <taxon>Bacillati</taxon>
        <taxon>Actinomycetota</taxon>
        <taxon>Actinomycetes</taxon>
        <taxon>Micrococcales</taxon>
        <taxon>Micrococcaceae</taxon>
        <taxon>Citricoccus</taxon>
    </lineage>
</organism>
<keyword evidence="4" id="KW-1185">Reference proteome</keyword>
<feature type="region of interest" description="Disordered" evidence="2">
    <location>
        <begin position="1"/>
        <end position="22"/>
    </location>
</feature>